<dbReference type="InterPro" id="IPR000253">
    <property type="entry name" value="FHA_dom"/>
</dbReference>
<dbReference type="Proteomes" id="UP000001460">
    <property type="component" value="Unassembled WGS sequence"/>
</dbReference>
<dbReference type="InterPro" id="IPR008984">
    <property type="entry name" value="SMAD_FHA_dom_sf"/>
</dbReference>
<keyword evidence="10" id="KW-1185">Reference proteome</keyword>
<accession>B6ABX5</accession>
<dbReference type="SUPFAM" id="SSF49879">
    <property type="entry name" value="SMAD/FHA domain"/>
    <property type="match status" value="2"/>
</dbReference>
<dbReference type="Pfam" id="PF13920">
    <property type="entry name" value="zf-C3HC4_3"/>
    <property type="match status" value="1"/>
</dbReference>
<evidence type="ECO:0000256" key="3">
    <source>
        <dbReference type="ARBA" id="ARBA00022723"/>
    </source>
</evidence>
<dbReference type="InterPro" id="IPR001841">
    <property type="entry name" value="Znf_RING"/>
</dbReference>
<comment type="similarity">
    <text evidence="1">Belongs to the CHFR family.</text>
</comment>
<evidence type="ECO:0000313" key="10">
    <source>
        <dbReference type="Proteomes" id="UP000001460"/>
    </source>
</evidence>
<dbReference type="SMART" id="SM00240">
    <property type="entry name" value="FHA"/>
    <property type="match status" value="2"/>
</dbReference>
<dbReference type="PROSITE" id="PS50006">
    <property type="entry name" value="FHA_DOMAIN"/>
    <property type="match status" value="1"/>
</dbReference>
<evidence type="ECO:0000256" key="6">
    <source>
        <dbReference type="PROSITE-ProRule" id="PRU00175"/>
    </source>
</evidence>
<dbReference type="VEuPathDB" id="CryptoDB:CMU_023330"/>
<keyword evidence="5" id="KW-0862">Zinc</keyword>
<feature type="domain" description="RING-type" evidence="8">
    <location>
        <begin position="85"/>
        <end position="123"/>
    </location>
</feature>
<dbReference type="PANTHER" id="PTHR23327">
    <property type="entry name" value="RING FINGER PROTEIN 127"/>
    <property type="match status" value="1"/>
</dbReference>
<dbReference type="AlphaFoldDB" id="B6ABX5"/>
<dbReference type="PROSITE" id="PS00518">
    <property type="entry name" value="ZF_RING_1"/>
    <property type="match status" value="1"/>
</dbReference>
<keyword evidence="3" id="KW-0479">Metal-binding</keyword>
<sequence length="902" mass="102098">MLNDNSKLHQYDVNTMICGDSNEHIVDESCVVQNNRGKSTLNIIPPNSRELEFQVKQEANISEKSLFTVDNNDDIAKKVMSELTCPVCLDRFCLPVTIPCGHTFCRYCITHDKLLGKNCPVCRQPIGFNFSTNTILHSIVKLLSLQKSRNVPELNEYDFLKESILVGTERPRWWHLIFCKPTISVTLFGRILADEVLGVGIMFAEDLTRCIIDKFSSLILKSKNKDISKLIWSNGIYMMGPIETQILTQCIGCSPLPFKDDPDYNNPNSSTLFSLENHSNFKNSIKQWVEQCIAQKPTILQIGQNHFINSTSYPIIRVLSDRIHRIDPKIYDLGLIRTSLPWDLGRHSKSTIQIPHSSVSTNHLLIVNIQDHSKFIKTTFSQQFTSSDYNIEETHNNTYSSYQNKDWNLGIIDLGSSIGTMLKIPLRHQLLSGEVIHLADRIELVINVRKIKEVTLDIKNPHRNNPLIKSEWPKLRWSKKLGLVINIDNYSGDNQVKLDKDSMTYSNNNNTYEHLKSDKIPEYSPTKDPILPLSLQELDLEEIDEYLEIYIPLIASEKPPCDTAVMLENGKYWSVIVHPYGMVFGRGSVGALGLKKVEVTENNGYISREHCIFYYSPQDSTTTDQNQARVDFLNRDITKLSKWHVKDISTLGTFLRLKPFSDPLKIHPGMVIKVGQCKLEIIPFIFGNAMPFLNSNISEFFSNIPISLGNQASNLANGTSNQATPMLSQSISVTPNNLIWPYSNSMNSSVILPSLNNSTFPNLNISTISQMNAITAANLVNAATLVSIFNSSEIEPESETTVTNSIGTLPLNISSNISLYENLFLQRINNNRISLQQLYNSNLNLDQLRDEEIPSFQQVMINPILDHDSTTTLGRRPRMPRVIQQGGDLSLEVGNQEQNNFQ</sequence>
<dbReference type="CDD" id="cd00060">
    <property type="entry name" value="FHA"/>
    <property type="match status" value="1"/>
</dbReference>
<dbReference type="SUPFAM" id="SSF57850">
    <property type="entry name" value="RING/U-box"/>
    <property type="match status" value="1"/>
</dbReference>
<dbReference type="GO" id="GO:0008270">
    <property type="term" value="F:zinc ion binding"/>
    <property type="evidence" value="ECO:0007669"/>
    <property type="project" value="UniProtKB-KW"/>
</dbReference>
<evidence type="ECO:0000256" key="4">
    <source>
        <dbReference type="ARBA" id="ARBA00022771"/>
    </source>
</evidence>
<dbReference type="OrthoDB" id="6105938at2759"/>
<name>B6ABX5_CRYMR</name>
<dbReference type="Pfam" id="PF00498">
    <property type="entry name" value="FHA"/>
    <property type="match status" value="1"/>
</dbReference>
<gene>
    <name evidence="9" type="ORF">CMU_023330</name>
</gene>
<dbReference type="PROSITE" id="PS50089">
    <property type="entry name" value="ZF_RING_2"/>
    <property type="match status" value="1"/>
</dbReference>
<dbReference type="Gene3D" id="2.60.200.20">
    <property type="match status" value="2"/>
</dbReference>
<dbReference type="GeneID" id="6994800"/>
<protein>
    <recommendedName>
        <fullName evidence="2">E3 ubiquitin-protein ligase CHFR</fullName>
    </recommendedName>
</protein>
<dbReference type="Gene3D" id="3.30.40.10">
    <property type="entry name" value="Zinc/RING finger domain, C3HC4 (zinc finger)"/>
    <property type="match status" value="1"/>
</dbReference>
<dbReference type="InterPro" id="IPR013083">
    <property type="entry name" value="Znf_RING/FYVE/PHD"/>
</dbReference>
<dbReference type="STRING" id="441375.B6ABX5"/>
<organism evidence="9 10">
    <name type="scientific">Cryptosporidium muris (strain RN66)</name>
    <dbReference type="NCBI Taxonomy" id="441375"/>
    <lineage>
        <taxon>Eukaryota</taxon>
        <taxon>Sar</taxon>
        <taxon>Alveolata</taxon>
        <taxon>Apicomplexa</taxon>
        <taxon>Conoidasida</taxon>
        <taxon>Coccidia</taxon>
        <taxon>Eucoccidiorida</taxon>
        <taxon>Eimeriorina</taxon>
        <taxon>Cryptosporidiidae</taxon>
        <taxon>Cryptosporidium</taxon>
    </lineage>
</organism>
<dbReference type="OMA" id="YNIEETH"/>
<dbReference type="InterPro" id="IPR017907">
    <property type="entry name" value="Znf_RING_CS"/>
</dbReference>
<dbReference type="SMART" id="SM00184">
    <property type="entry name" value="RING"/>
    <property type="match status" value="1"/>
</dbReference>
<keyword evidence="4 6" id="KW-0863">Zinc-finger</keyword>
<dbReference type="RefSeq" id="XP_002139677.1">
    <property type="nucleotide sequence ID" value="XM_002139641.1"/>
</dbReference>
<reference evidence="9" key="1">
    <citation type="submission" date="2008-06" db="EMBL/GenBank/DDBJ databases">
        <authorList>
            <person name="Lorenzi H."/>
            <person name="Inman J."/>
            <person name="Miller J."/>
            <person name="Schobel S."/>
            <person name="Amedeo P."/>
            <person name="Caler E.V."/>
            <person name="da Silva J."/>
        </authorList>
    </citation>
    <scope>NUCLEOTIDE SEQUENCE [LARGE SCALE GENOMIC DNA]</scope>
    <source>
        <strain evidence="9">RN66</strain>
    </source>
</reference>
<evidence type="ECO:0000256" key="2">
    <source>
        <dbReference type="ARBA" id="ARBA00017908"/>
    </source>
</evidence>
<evidence type="ECO:0000256" key="5">
    <source>
        <dbReference type="ARBA" id="ARBA00022833"/>
    </source>
</evidence>
<dbReference type="EMBL" id="DS989727">
    <property type="protein sequence ID" value="EEA05328.1"/>
    <property type="molecule type" value="Genomic_DNA"/>
</dbReference>
<dbReference type="eggNOG" id="KOG2177">
    <property type="taxonomic scope" value="Eukaryota"/>
</dbReference>
<proteinExistence type="inferred from homology"/>
<feature type="domain" description="FHA" evidence="7">
    <location>
        <begin position="582"/>
        <end position="660"/>
    </location>
</feature>
<evidence type="ECO:0000256" key="1">
    <source>
        <dbReference type="ARBA" id="ARBA00005797"/>
    </source>
</evidence>
<evidence type="ECO:0000259" key="8">
    <source>
        <dbReference type="PROSITE" id="PS50089"/>
    </source>
</evidence>
<evidence type="ECO:0000259" key="7">
    <source>
        <dbReference type="PROSITE" id="PS50006"/>
    </source>
</evidence>
<evidence type="ECO:0000313" key="9">
    <source>
        <dbReference type="EMBL" id="EEA05328.1"/>
    </source>
</evidence>
<dbReference type="PANTHER" id="PTHR23327:SF51">
    <property type="entry name" value="TRANSCRIPTIONAL REGULATOR OF YEAST FORM ADHERENCE 3"/>
    <property type="match status" value="1"/>
</dbReference>